<evidence type="ECO:0000256" key="1">
    <source>
        <dbReference type="ARBA" id="ARBA00023125"/>
    </source>
</evidence>
<dbReference type="SUPFAM" id="SSF46689">
    <property type="entry name" value="Homeodomain-like"/>
    <property type="match status" value="1"/>
</dbReference>
<organism evidence="4 5">
    <name type="scientific">Brevibacillus reuszeri</name>
    <dbReference type="NCBI Taxonomy" id="54915"/>
    <lineage>
        <taxon>Bacteria</taxon>
        <taxon>Bacillati</taxon>
        <taxon>Bacillota</taxon>
        <taxon>Bacilli</taxon>
        <taxon>Bacillales</taxon>
        <taxon>Paenibacillaceae</taxon>
        <taxon>Brevibacillus</taxon>
    </lineage>
</organism>
<dbReference type="PATRIC" id="fig|54915.3.peg.2173"/>
<comment type="caution">
    <text evidence="4">The sequence shown here is derived from an EMBL/GenBank/DDBJ whole genome shotgun (WGS) entry which is preliminary data.</text>
</comment>
<dbReference type="InterPro" id="IPR001647">
    <property type="entry name" value="HTH_TetR"/>
</dbReference>
<evidence type="ECO:0000259" key="3">
    <source>
        <dbReference type="PROSITE" id="PS50977"/>
    </source>
</evidence>
<dbReference type="Proteomes" id="UP000036834">
    <property type="component" value="Unassembled WGS sequence"/>
</dbReference>
<feature type="domain" description="HTH tetR-type" evidence="3">
    <location>
        <begin position="8"/>
        <end position="68"/>
    </location>
</feature>
<dbReference type="OrthoDB" id="9812993at2"/>
<evidence type="ECO:0000256" key="2">
    <source>
        <dbReference type="PROSITE-ProRule" id="PRU00335"/>
    </source>
</evidence>
<dbReference type="InterPro" id="IPR009057">
    <property type="entry name" value="Homeodomain-like_sf"/>
</dbReference>
<dbReference type="InterPro" id="IPR036271">
    <property type="entry name" value="Tet_transcr_reg_TetR-rel_C_sf"/>
</dbReference>
<dbReference type="EMBL" id="LGIQ01000009">
    <property type="protein sequence ID" value="KNB70397.1"/>
    <property type="molecule type" value="Genomic_DNA"/>
</dbReference>
<gene>
    <name evidence="4" type="ORF">ADS79_15760</name>
</gene>
<protein>
    <submittedName>
        <fullName evidence="4">TetR family transcriptional regulator</fullName>
    </submittedName>
</protein>
<dbReference type="RefSeq" id="WP_049739375.1">
    <property type="nucleotide sequence ID" value="NZ_BJON01000023.1"/>
</dbReference>
<dbReference type="Gene3D" id="1.10.357.10">
    <property type="entry name" value="Tetracycline Repressor, domain 2"/>
    <property type="match status" value="1"/>
</dbReference>
<name>A0A0K9YP25_9BACL</name>
<keyword evidence="1 2" id="KW-0238">DNA-binding</keyword>
<reference evidence="5" key="1">
    <citation type="submission" date="2015-07" db="EMBL/GenBank/DDBJ databases">
        <title>Genome sequencing project for genomic taxonomy and phylogenomics of Bacillus-like bacteria.</title>
        <authorList>
            <person name="Liu B."/>
            <person name="Wang J."/>
            <person name="Zhu Y."/>
            <person name="Liu G."/>
            <person name="Chen Q."/>
            <person name="Chen Z."/>
            <person name="Lan J."/>
            <person name="Che J."/>
            <person name="Ge C."/>
            <person name="Shi H."/>
            <person name="Pan Z."/>
            <person name="Liu X."/>
        </authorList>
    </citation>
    <scope>NUCLEOTIDE SEQUENCE [LARGE SCALE GENOMIC DNA]</scope>
    <source>
        <strain evidence="5">DSM 9887</strain>
    </source>
</reference>
<dbReference type="PANTHER" id="PTHR43479:SF11">
    <property type="entry name" value="ACREF_ENVCD OPERON REPRESSOR-RELATED"/>
    <property type="match status" value="1"/>
</dbReference>
<sequence>MMKANRKKELKEQIYMKAMQLFKEKGYEQVTVQEIADACDIAKGTFFNYFAKKDEILLYLGVSQIDYFLTHQAELESHTLLKEQITSSLGDLLQRFLDHGEIMKFTVLELIKSEYLIQTESKSIDRFQNYLIEIIKKAINNGTFHSKWDTELIASTIMGIYFNTLMTAIMQQNVDAKEFFQQSLNVVWEGICKK</sequence>
<dbReference type="Pfam" id="PF00440">
    <property type="entry name" value="TetR_N"/>
    <property type="match status" value="1"/>
</dbReference>
<dbReference type="STRING" id="54915.ADS79_15760"/>
<evidence type="ECO:0000313" key="4">
    <source>
        <dbReference type="EMBL" id="KNB70397.1"/>
    </source>
</evidence>
<accession>A0A0K9YP25</accession>
<dbReference type="PRINTS" id="PR00455">
    <property type="entry name" value="HTHTETR"/>
</dbReference>
<dbReference type="InterPro" id="IPR023772">
    <property type="entry name" value="DNA-bd_HTH_TetR-type_CS"/>
</dbReference>
<proteinExistence type="predicted"/>
<dbReference type="GO" id="GO:0003677">
    <property type="term" value="F:DNA binding"/>
    <property type="evidence" value="ECO:0007669"/>
    <property type="project" value="UniProtKB-UniRule"/>
</dbReference>
<evidence type="ECO:0000313" key="5">
    <source>
        <dbReference type="Proteomes" id="UP000036834"/>
    </source>
</evidence>
<dbReference type="PANTHER" id="PTHR43479">
    <property type="entry name" value="ACREF/ENVCD OPERON REPRESSOR-RELATED"/>
    <property type="match status" value="1"/>
</dbReference>
<feature type="DNA-binding region" description="H-T-H motif" evidence="2">
    <location>
        <begin position="31"/>
        <end position="50"/>
    </location>
</feature>
<dbReference type="PROSITE" id="PS01081">
    <property type="entry name" value="HTH_TETR_1"/>
    <property type="match status" value="1"/>
</dbReference>
<dbReference type="SUPFAM" id="SSF48498">
    <property type="entry name" value="Tetracyclin repressor-like, C-terminal domain"/>
    <property type="match status" value="1"/>
</dbReference>
<dbReference type="AlphaFoldDB" id="A0A0K9YP25"/>
<dbReference type="InterPro" id="IPR050624">
    <property type="entry name" value="HTH-type_Tx_Regulator"/>
</dbReference>
<dbReference type="PROSITE" id="PS50977">
    <property type="entry name" value="HTH_TETR_2"/>
    <property type="match status" value="1"/>
</dbReference>